<gene>
    <name evidence="8" type="ORF">SAMN06295912_104196</name>
</gene>
<evidence type="ECO:0000259" key="6">
    <source>
        <dbReference type="Pfam" id="PF00593"/>
    </source>
</evidence>
<dbReference type="Gene3D" id="2.170.130.10">
    <property type="entry name" value="TonB-dependent receptor, plug domain"/>
    <property type="match status" value="1"/>
</dbReference>
<dbReference type="Pfam" id="PF00593">
    <property type="entry name" value="TonB_dep_Rec_b-barrel"/>
    <property type="match status" value="1"/>
</dbReference>
<accession>A0A239DPT8</accession>
<dbReference type="InterPro" id="IPR012910">
    <property type="entry name" value="Plug_dom"/>
</dbReference>
<feature type="domain" description="TonB-dependent receptor plug" evidence="7">
    <location>
        <begin position="61"/>
        <end position="181"/>
    </location>
</feature>
<name>A0A239DPT8_9SPHN</name>
<dbReference type="PANTHER" id="PTHR47234:SF2">
    <property type="entry name" value="TONB-DEPENDENT RECEPTOR"/>
    <property type="match status" value="1"/>
</dbReference>
<keyword evidence="8" id="KW-0675">Receptor</keyword>
<dbReference type="AlphaFoldDB" id="A0A239DPT8"/>
<proteinExistence type="inferred from homology"/>
<dbReference type="InterPro" id="IPR037066">
    <property type="entry name" value="Plug_dom_sf"/>
</dbReference>
<evidence type="ECO:0000256" key="1">
    <source>
        <dbReference type="ARBA" id="ARBA00004442"/>
    </source>
</evidence>
<dbReference type="InterPro" id="IPR000531">
    <property type="entry name" value="Beta-barrel_TonB"/>
</dbReference>
<protein>
    <submittedName>
        <fullName evidence="8">TonB-dependent Receptor Plug Domain</fullName>
    </submittedName>
</protein>
<evidence type="ECO:0000313" key="9">
    <source>
        <dbReference type="Proteomes" id="UP000198281"/>
    </source>
</evidence>
<dbReference type="Gene3D" id="2.40.170.20">
    <property type="entry name" value="TonB-dependent receptor, beta-barrel domain"/>
    <property type="match status" value="1"/>
</dbReference>
<reference evidence="9" key="1">
    <citation type="submission" date="2017-06" db="EMBL/GenBank/DDBJ databases">
        <authorList>
            <person name="Varghese N."/>
            <person name="Submissions S."/>
        </authorList>
    </citation>
    <scope>NUCLEOTIDE SEQUENCE [LARGE SCALE GENOMIC DNA]</scope>
    <source>
        <strain evidence="9">LNB2</strain>
    </source>
</reference>
<keyword evidence="3" id="KW-0998">Cell outer membrane</keyword>
<feature type="signal peptide" evidence="5">
    <location>
        <begin position="1"/>
        <end position="29"/>
    </location>
</feature>
<keyword evidence="4" id="KW-0798">TonB box</keyword>
<dbReference type="PANTHER" id="PTHR47234">
    <property type="match status" value="1"/>
</dbReference>
<comment type="similarity">
    <text evidence="4">Belongs to the TonB-dependent receptor family.</text>
</comment>
<dbReference type="Proteomes" id="UP000198281">
    <property type="component" value="Unassembled WGS sequence"/>
</dbReference>
<feature type="domain" description="TonB-dependent receptor-like beta-barrel" evidence="6">
    <location>
        <begin position="440"/>
        <end position="963"/>
    </location>
</feature>
<dbReference type="GO" id="GO:0009279">
    <property type="term" value="C:cell outer membrane"/>
    <property type="evidence" value="ECO:0007669"/>
    <property type="project" value="UniProtKB-SubCell"/>
</dbReference>
<comment type="subcellular location">
    <subcellularLocation>
        <location evidence="1 4">Cell outer membrane</location>
    </subcellularLocation>
</comment>
<keyword evidence="9" id="KW-1185">Reference proteome</keyword>
<dbReference type="SUPFAM" id="SSF56935">
    <property type="entry name" value="Porins"/>
    <property type="match status" value="1"/>
</dbReference>
<sequence length="997" mass="108251">MYLRERMARRLKATLLISTCFGYVPLAQAQTASTENAAPAAEEIVVVGSQIKNSVVAGQLPVSVITSDDISTIAATSGADLLAALPANGTVNFNGTDTVSNGVHAARGDVASANLRSIGSGNTLVLLNGRRLVQHPGYQTEDSVPVSTVNMNALPVNGIDRVEVLHDGASAIYGSDAVAGVINTVLDGKFEGVRVTGEIGFAENTDKMKYSGDFEGGWSFNEDRTHVSLLLSYYQSSKVWAHELEIPGASDRRPFVEGTPFEGDTAFDNRSSSAPWGQFTAATPIAGLTSSGGVFHIQPNDVAGCRGALSGGICIDDGSLDRDLRFDINRSRTMSPSVKRGNSFLFLNHDFGNVQFYSELGYYRARTEEYRGESSILSSAQFNISKDAYWNPLGALGNPNRVGGFAIPAEGVDLTLTNYRVVDAGLRHIQVDNESFRLLGGFKGNFGNWDWDTAGLYSEATTKDVTFDRVSNSLFSQALNRTDTSAYNPFNGGDLANPNWGDGTPNAQSTIDSFLVDVGRFGKTTLALADFKVSNGGLFTLPAGDVGIALGAEWRRQSYMEDYDDRLDGTINYTDAVTGAFVNASDIMGSSVAADSRGSRNVWSAFSELAVPLVSRDMGVPLVRKLDLQLAGRFEHYSDVGSVFRPKFALSWYPVDKFQIRGSYAEGFRAPNLEQLNTAVTTRVSTVIDYYRCQASVNKGDLAGLGACVGNDRVEERRLGNRDLKPETDISYSFGAVFTPTRNLTFTVDYWHIKQRNLVGIFGAENISALDYVYRSQGGTGLPGVLRADPTADDIAFYQGSGLAPLGEIIQVDDIFTNLDSRTSAGVDLGLYYQPPETPIGKFNIKLNASYLDKAYQGLSDQAKLIQSTLGDAVPLEAIGDLLERDGRPKWQASGTITWKSGGWGAGLFGRYVGKYYDTGIVQDQTGEYWKVKDNFTMNLYAQYSFLDGPIEGTRVRVGVRNLLDTDPPLADATYGYDARLHSSEGRFFYWSVQTRF</sequence>
<dbReference type="InterPro" id="IPR036942">
    <property type="entry name" value="Beta-barrel_TonB_sf"/>
</dbReference>
<keyword evidence="5" id="KW-0732">Signal</keyword>
<evidence type="ECO:0000313" key="8">
    <source>
        <dbReference type="EMBL" id="SNS33772.1"/>
    </source>
</evidence>
<evidence type="ECO:0000259" key="7">
    <source>
        <dbReference type="Pfam" id="PF07715"/>
    </source>
</evidence>
<evidence type="ECO:0000256" key="5">
    <source>
        <dbReference type="SAM" id="SignalP"/>
    </source>
</evidence>
<evidence type="ECO:0000256" key="4">
    <source>
        <dbReference type="RuleBase" id="RU003357"/>
    </source>
</evidence>
<evidence type="ECO:0000256" key="2">
    <source>
        <dbReference type="ARBA" id="ARBA00023136"/>
    </source>
</evidence>
<organism evidence="8 9">
    <name type="scientific">Edaphosphingomonas laterariae</name>
    <dbReference type="NCBI Taxonomy" id="861865"/>
    <lineage>
        <taxon>Bacteria</taxon>
        <taxon>Pseudomonadati</taxon>
        <taxon>Pseudomonadota</taxon>
        <taxon>Alphaproteobacteria</taxon>
        <taxon>Sphingomonadales</taxon>
        <taxon>Rhizorhabdaceae</taxon>
        <taxon>Edaphosphingomonas</taxon>
    </lineage>
</organism>
<dbReference type="EMBL" id="FZOS01000004">
    <property type="protein sequence ID" value="SNS33772.1"/>
    <property type="molecule type" value="Genomic_DNA"/>
</dbReference>
<dbReference type="Pfam" id="PF07715">
    <property type="entry name" value="Plug"/>
    <property type="match status" value="1"/>
</dbReference>
<keyword evidence="2 4" id="KW-0472">Membrane</keyword>
<feature type="chain" id="PRO_5012059794" evidence="5">
    <location>
        <begin position="30"/>
        <end position="997"/>
    </location>
</feature>
<evidence type="ECO:0000256" key="3">
    <source>
        <dbReference type="ARBA" id="ARBA00023237"/>
    </source>
</evidence>